<dbReference type="Gene3D" id="1.10.150.130">
    <property type="match status" value="1"/>
</dbReference>
<feature type="domain" description="Tyr recombinase" evidence="6">
    <location>
        <begin position="121"/>
        <end position="306"/>
    </location>
</feature>
<dbReference type="Pfam" id="PF02899">
    <property type="entry name" value="Phage_int_SAM_1"/>
    <property type="match status" value="1"/>
</dbReference>
<evidence type="ECO:0000313" key="8">
    <source>
        <dbReference type="EMBL" id="AFI78440.1"/>
    </source>
</evidence>
<dbReference type="PROSITE" id="PS51900">
    <property type="entry name" value="CB"/>
    <property type="match status" value="1"/>
</dbReference>
<evidence type="ECO:0000256" key="5">
    <source>
        <dbReference type="PROSITE-ProRule" id="PRU01248"/>
    </source>
</evidence>
<name>I1X4L5_9BACT</name>
<keyword evidence="2" id="KW-0229">DNA integration</keyword>
<protein>
    <submittedName>
        <fullName evidence="8">Phage integrase family protein</fullName>
    </submittedName>
</protein>
<sequence>MSTTPLPALIQRFFIGRLQTQLGASSHTVAAYRDTFRLLLVFVAQCRAREPSSLQLEDLDAALLTAFLDHLELQRGNGVKTRNSRLAALHAFFRFVSYEEPQCLLQCQQVLAIPTKRYTKRSVEFLNEQETAALLAAPQRSTWIGRRDHTLLLVAVQTGLRNSELRALRGCDVELGVSAYVRCMGKGRKRRCTPLRADVVAVLRDWLAEQTPHADDPVFPGIRGGFFSADALQRLVNRHVQSASTTCASLQGRRITPHTLRHTAAMRLLQHGVDLAVIALWLGHESIETTQQYLHADMQLKERALGYRDPAGTPPIRFEPEDNLLAFLKAL</sequence>
<dbReference type="GO" id="GO:0003677">
    <property type="term" value="F:DNA binding"/>
    <property type="evidence" value="ECO:0007669"/>
    <property type="project" value="UniProtKB-UniRule"/>
</dbReference>
<dbReference type="PROSITE" id="PS51898">
    <property type="entry name" value="TYR_RECOMBINASE"/>
    <property type="match status" value="1"/>
</dbReference>
<keyword evidence="4" id="KW-0233">DNA recombination</keyword>
<dbReference type="InterPro" id="IPR013762">
    <property type="entry name" value="Integrase-like_cat_sf"/>
</dbReference>
<dbReference type="SUPFAM" id="SSF56349">
    <property type="entry name" value="DNA breaking-rejoining enzymes"/>
    <property type="match status" value="1"/>
</dbReference>
<dbReference type="PANTHER" id="PTHR30349">
    <property type="entry name" value="PHAGE INTEGRASE-RELATED"/>
    <property type="match status" value="1"/>
</dbReference>
<dbReference type="InterPro" id="IPR002104">
    <property type="entry name" value="Integrase_catalytic"/>
</dbReference>
<dbReference type="InterPro" id="IPR011010">
    <property type="entry name" value="DNA_brk_join_enz"/>
</dbReference>
<dbReference type="AlphaFoldDB" id="I1X4L5"/>
<evidence type="ECO:0000256" key="4">
    <source>
        <dbReference type="ARBA" id="ARBA00023172"/>
    </source>
</evidence>
<dbReference type="GO" id="GO:0006310">
    <property type="term" value="P:DNA recombination"/>
    <property type="evidence" value="ECO:0007669"/>
    <property type="project" value="UniProtKB-KW"/>
</dbReference>
<proteinExistence type="inferred from homology"/>
<gene>
    <name evidence="8" type="ORF">ws020C1_0035</name>
</gene>
<feature type="domain" description="Core-binding (CB)" evidence="7">
    <location>
        <begin position="4"/>
        <end position="97"/>
    </location>
</feature>
<dbReference type="InterPro" id="IPR004107">
    <property type="entry name" value="Integrase_SAM-like_N"/>
</dbReference>
<dbReference type="InterPro" id="IPR050090">
    <property type="entry name" value="Tyrosine_recombinase_XerCD"/>
</dbReference>
<evidence type="ECO:0000256" key="1">
    <source>
        <dbReference type="ARBA" id="ARBA00008857"/>
    </source>
</evidence>
<organism evidence="8">
    <name type="scientific">uncultured bacterium ws020C1</name>
    <dbReference type="NCBI Taxonomy" id="1131823"/>
    <lineage>
        <taxon>Bacteria</taxon>
        <taxon>environmental samples</taxon>
    </lineage>
</organism>
<dbReference type="GO" id="GO:0015074">
    <property type="term" value="P:DNA integration"/>
    <property type="evidence" value="ECO:0007669"/>
    <property type="project" value="UniProtKB-KW"/>
</dbReference>
<reference evidence="8" key="1">
    <citation type="journal article" date="2012" name="ISME J.">
        <title>Roseobacter clade bacteria are abundant in coastal sediments and encode a novel combination of sulfur oxidation genes.</title>
        <authorList>
            <person name="Lenk S."/>
            <person name="Moraru C."/>
            <person name="Hahnke S."/>
            <person name="Arnds J."/>
            <person name="Richter M."/>
            <person name="Kube M."/>
            <person name="Reinhardt R."/>
            <person name="Brinkhoff T."/>
            <person name="Harder J."/>
            <person name="Amann R."/>
            <person name="Mussmann M."/>
        </authorList>
    </citation>
    <scope>NUCLEOTIDE SEQUENCE</scope>
</reference>
<accession>I1X4L5</accession>
<dbReference type="InterPro" id="IPR010998">
    <property type="entry name" value="Integrase_recombinase_N"/>
</dbReference>
<evidence type="ECO:0000256" key="2">
    <source>
        <dbReference type="ARBA" id="ARBA00022908"/>
    </source>
</evidence>
<dbReference type="EMBL" id="JQ256781">
    <property type="protein sequence ID" value="AFI78440.1"/>
    <property type="molecule type" value="Genomic_DNA"/>
</dbReference>
<dbReference type="PANTHER" id="PTHR30349:SF41">
    <property type="entry name" value="INTEGRASE_RECOMBINASE PROTEIN MJ0367-RELATED"/>
    <property type="match status" value="1"/>
</dbReference>
<evidence type="ECO:0000259" key="6">
    <source>
        <dbReference type="PROSITE" id="PS51898"/>
    </source>
</evidence>
<dbReference type="Pfam" id="PF00589">
    <property type="entry name" value="Phage_integrase"/>
    <property type="match status" value="1"/>
</dbReference>
<evidence type="ECO:0000259" key="7">
    <source>
        <dbReference type="PROSITE" id="PS51900"/>
    </source>
</evidence>
<dbReference type="Gene3D" id="1.10.443.10">
    <property type="entry name" value="Intergrase catalytic core"/>
    <property type="match status" value="1"/>
</dbReference>
<keyword evidence="3 5" id="KW-0238">DNA-binding</keyword>
<dbReference type="InterPro" id="IPR044068">
    <property type="entry name" value="CB"/>
</dbReference>
<evidence type="ECO:0000256" key="3">
    <source>
        <dbReference type="ARBA" id="ARBA00023125"/>
    </source>
</evidence>
<comment type="similarity">
    <text evidence="1">Belongs to the 'phage' integrase family.</text>
</comment>